<dbReference type="GO" id="GO:0003700">
    <property type="term" value="F:DNA-binding transcription factor activity"/>
    <property type="evidence" value="ECO:0007669"/>
    <property type="project" value="InterPro"/>
</dbReference>
<dbReference type="KEGG" id="amt:Amet_1876"/>
<feature type="domain" description="HTH rpiR-type" evidence="1">
    <location>
        <begin position="3"/>
        <end position="79"/>
    </location>
</feature>
<dbReference type="GO" id="GO:1901135">
    <property type="term" value="P:carbohydrate derivative metabolic process"/>
    <property type="evidence" value="ECO:0007669"/>
    <property type="project" value="InterPro"/>
</dbReference>
<evidence type="ECO:0000313" key="3">
    <source>
        <dbReference type="Proteomes" id="UP000001572"/>
    </source>
</evidence>
<organism evidence="2 3">
    <name type="scientific">Alkaliphilus metalliredigens (strain QYMF)</name>
    <dbReference type="NCBI Taxonomy" id="293826"/>
    <lineage>
        <taxon>Bacteria</taxon>
        <taxon>Bacillati</taxon>
        <taxon>Bacillota</taxon>
        <taxon>Clostridia</taxon>
        <taxon>Peptostreptococcales</taxon>
        <taxon>Natronincolaceae</taxon>
        <taxon>Alkaliphilus</taxon>
    </lineage>
</organism>
<dbReference type="Proteomes" id="UP000001572">
    <property type="component" value="Chromosome"/>
</dbReference>
<dbReference type="PROSITE" id="PS51071">
    <property type="entry name" value="HTH_RPIR"/>
    <property type="match status" value="1"/>
</dbReference>
<dbReference type="PANTHER" id="PTHR30514">
    <property type="entry name" value="GLUCOKINASE"/>
    <property type="match status" value="1"/>
</dbReference>
<name>A6TPC3_ALKMQ</name>
<dbReference type="InterPro" id="IPR000281">
    <property type="entry name" value="HTH_RpiR"/>
</dbReference>
<dbReference type="InterPro" id="IPR036388">
    <property type="entry name" value="WH-like_DNA-bd_sf"/>
</dbReference>
<keyword evidence="3" id="KW-1185">Reference proteome</keyword>
<dbReference type="OrthoDB" id="2930at2"/>
<dbReference type="Gene3D" id="1.10.10.10">
    <property type="entry name" value="Winged helix-like DNA-binding domain superfamily/Winged helix DNA-binding domain"/>
    <property type="match status" value="1"/>
</dbReference>
<reference evidence="3" key="1">
    <citation type="journal article" date="2016" name="Genome Announc.">
        <title>Complete genome sequence of Alkaliphilus metalliredigens strain QYMF, an alkaliphilic and metal-reducing bacterium isolated from borax-contaminated leachate ponds.</title>
        <authorList>
            <person name="Hwang C."/>
            <person name="Copeland A."/>
            <person name="Lucas S."/>
            <person name="Lapidus A."/>
            <person name="Barry K."/>
            <person name="Detter J.C."/>
            <person name="Glavina Del Rio T."/>
            <person name="Hammon N."/>
            <person name="Israni S."/>
            <person name="Dalin E."/>
            <person name="Tice H."/>
            <person name="Pitluck S."/>
            <person name="Chertkov O."/>
            <person name="Brettin T."/>
            <person name="Bruce D."/>
            <person name="Han C."/>
            <person name="Schmutz J."/>
            <person name="Larimer F."/>
            <person name="Land M.L."/>
            <person name="Hauser L."/>
            <person name="Kyrpides N."/>
            <person name="Mikhailova N."/>
            <person name="Ye Q."/>
            <person name="Zhou J."/>
            <person name="Richardson P."/>
            <person name="Fields M.W."/>
        </authorList>
    </citation>
    <scope>NUCLEOTIDE SEQUENCE [LARGE SCALE GENOMIC DNA]</scope>
    <source>
        <strain evidence="3">QYMF</strain>
    </source>
</reference>
<dbReference type="InterPro" id="IPR009057">
    <property type="entry name" value="Homeodomain-like_sf"/>
</dbReference>
<evidence type="ECO:0000259" key="1">
    <source>
        <dbReference type="PROSITE" id="PS51071"/>
    </source>
</evidence>
<evidence type="ECO:0000313" key="2">
    <source>
        <dbReference type="EMBL" id="ABR48041.1"/>
    </source>
</evidence>
<dbReference type="InterPro" id="IPR046348">
    <property type="entry name" value="SIS_dom_sf"/>
</dbReference>
<dbReference type="GO" id="GO:0003677">
    <property type="term" value="F:DNA binding"/>
    <property type="evidence" value="ECO:0007669"/>
    <property type="project" value="InterPro"/>
</dbReference>
<dbReference type="SUPFAM" id="SSF46689">
    <property type="entry name" value="Homeodomain-like"/>
    <property type="match status" value="1"/>
</dbReference>
<dbReference type="RefSeq" id="WP_012063076.1">
    <property type="nucleotide sequence ID" value="NC_009633.1"/>
</dbReference>
<gene>
    <name evidence="2" type="ordered locus">Amet_1876</name>
</gene>
<dbReference type="Pfam" id="PF01380">
    <property type="entry name" value="SIS"/>
    <property type="match status" value="1"/>
</dbReference>
<dbReference type="EMBL" id="CP000724">
    <property type="protein sequence ID" value="ABR48041.1"/>
    <property type="molecule type" value="Genomic_DNA"/>
</dbReference>
<dbReference type="InterPro" id="IPR047640">
    <property type="entry name" value="RpiR-like"/>
</dbReference>
<dbReference type="eggNOG" id="COG1737">
    <property type="taxonomic scope" value="Bacteria"/>
</dbReference>
<dbReference type="SUPFAM" id="SSF53697">
    <property type="entry name" value="SIS domain"/>
    <property type="match status" value="1"/>
</dbReference>
<dbReference type="InterPro" id="IPR001347">
    <property type="entry name" value="SIS_dom"/>
</dbReference>
<dbReference type="HOGENOM" id="CLU_055769_1_1_9"/>
<dbReference type="STRING" id="293826.Amet_1876"/>
<accession>A6TPC3</accession>
<dbReference type="GO" id="GO:0097367">
    <property type="term" value="F:carbohydrate derivative binding"/>
    <property type="evidence" value="ECO:0007669"/>
    <property type="project" value="InterPro"/>
</dbReference>
<proteinExistence type="predicted"/>
<dbReference type="PANTHER" id="PTHR30514:SF18">
    <property type="entry name" value="RPIR-FAMILY TRANSCRIPTIONAL REGULATOR"/>
    <property type="match status" value="1"/>
</dbReference>
<dbReference type="Pfam" id="PF01418">
    <property type="entry name" value="HTH_6"/>
    <property type="match status" value="1"/>
</dbReference>
<protein>
    <submittedName>
        <fullName evidence="2">Transcriptional regulator, RpiR family</fullName>
    </submittedName>
</protein>
<dbReference type="Gene3D" id="3.40.50.10490">
    <property type="entry name" value="Glucose-6-phosphate isomerase like protein, domain 1"/>
    <property type="match status" value="1"/>
</dbReference>
<sequence>MKGNFFQRIHASKENLTKKQMNLAQYIVHNYKKAIFLSSSELGRKINASDATVIRFSHALGYKGFSEMINALRSEFDGTISSVSRIELLHSPAEYQTHVDFNQIRECYAQAITNEYFEDLVENLLDSSKCIILGSESTASLAEYLNYHLIRYGISSDIIKDNSESIYKIYNEADEETVVISLSVRRYTKFQYYITERLIEKNMKVYSITDSIHSPYNSLNNKCIVLNSSTEEGFNHLSHSVLMLVLQEIIRKGIVNRSKDEIAKCFSLLEKYNEDVDVFLKNKF</sequence>
<dbReference type="AlphaFoldDB" id="A6TPC3"/>